<comment type="similarity">
    <text evidence="2">Belongs to the PDCD4 family.</text>
</comment>
<dbReference type="AlphaFoldDB" id="A0A8J9V5L2"/>
<evidence type="ECO:0000256" key="3">
    <source>
        <dbReference type="ARBA" id="ARBA00014414"/>
    </source>
</evidence>
<organism evidence="9 10">
    <name type="scientific">Brenthis ino</name>
    <name type="common">lesser marbled fritillary</name>
    <dbReference type="NCBI Taxonomy" id="405034"/>
    <lineage>
        <taxon>Eukaryota</taxon>
        <taxon>Metazoa</taxon>
        <taxon>Ecdysozoa</taxon>
        <taxon>Arthropoda</taxon>
        <taxon>Hexapoda</taxon>
        <taxon>Insecta</taxon>
        <taxon>Pterygota</taxon>
        <taxon>Neoptera</taxon>
        <taxon>Endopterygota</taxon>
        <taxon>Lepidoptera</taxon>
        <taxon>Glossata</taxon>
        <taxon>Ditrysia</taxon>
        <taxon>Papilionoidea</taxon>
        <taxon>Nymphalidae</taxon>
        <taxon>Heliconiinae</taxon>
        <taxon>Argynnini</taxon>
        <taxon>Brenthis</taxon>
    </lineage>
</organism>
<evidence type="ECO:0000256" key="5">
    <source>
        <dbReference type="ARBA" id="ARBA00022737"/>
    </source>
</evidence>
<keyword evidence="6" id="KW-0539">Nucleus</keyword>
<dbReference type="GO" id="GO:0005829">
    <property type="term" value="C:cytosol"/>
    <property type="evidence" value="ECO:0007669"/>
    <property type="project" value="TreeGrafter"/>
</dbReference>
<feature type="compositionally biased region" description="Basic residues" evidence="7">
    <location>
        <begin position="65"/>
        <end position="82"/>
    </location>
</feature>
<dbReference type="PANTHER" id="PTHR12626:SF0">
    <property type="entry name" value="PROGRAMMED CELL DEATH PROTEIN 4"/>
    <property type="match status" value="1"/>
</dbReference>
<dbReference type="Proteomes" id="UP000838878">
    <property type="component" value="Chromosome 8"/>
</dbReference>
<dbReference type="PROSITE" id="PS51366">
    <property type="entry name" value="MI"/>
    <property type="match status" value="2"/>
</dbReference>
<dbReference type="GO" id="GO:0005634">
    <property type="term" value="C:nucleus"/>
    <property type="evidence" value="ECO:0007669"/>
    <property type="project" value="TreeGrafter"/>
</dbReference>
<feature type="domain" description="MI" evidence="8">
    <location>
        <begin position="136"/>
        <end position="257"/>
    </location>
</feature>
<dbReference type="InterPro" id="IPR003891">
    <property type="entry name" value="Initiation_fac_eIF4g_MI"/>
</dbReference>
<evidence type="ECO:0000256" key="6">
    <source>
        <dbReference type="ARBA" id="ARBA00023242"/>
    </source>
</evidence>
<feature type="region of interest" description="Disordered" evidence="7">
    <location>
        <begin position="1"/>
        <end position="92"/>
    </location>
</feature>
<evidence type="ECO:0000256" key="2">
    <source>
        <dbReference type="ARBA" id="ARBA00005497"/>
    </source>
</evidence>
<dbReference type="InterPro" id="IPR016024">
    <property type="entry name" value="ARM-type_fold"/>
</dbReference>
<gene>
    <name evidence="9" type="ORF">BINO364_LOCUS15589</name>
</gene>
<proteinExistence type="inferred from homology"/>
<keyword evidence="10" id="KW-1185">Reference proteome</keyword>
<reference evidence="9" key="1">
    <citation type="submission" date="2021-12" db="EMBL/GenBank/DDBJ databases">
        <authorList>
            <person name="Martin H S."/>
        </authorList>
    </citation>
    <scope>NUCLEOTIDE SEQUENCE</scope>
</reference>
<evidence type="ECO:0000256" key="1">
    <source>
        <dbReference type="ARBA" id="ARBA00004496"/>
    </source>
</evidence>
<dbReference type="PANTHER" id="PTHR12626">
    <property type="entry name" value="PROGRAMMED CELL DEATH 4"/>
    <property type="match status" value="1"/>
</dbReference>
<keyword evidence="5" id="KW-0677">Repeat</keyword>
<sequence>MEVDRVASDSGNVAAGEIEKPIADKGAGDAATSHPEKLRRKNKKINRSNSKDGATPVTTPLPKYRSWKNSRRPRNGHGRGLPKKGGAGGKGVWGVPGSELLEEYVEDANDPNYDSEAVTNGDVEFKQVIVEADPEEIVRKCEPVILEYFEHGDTNAAAEDFLEFVSASKSHLVCETIVEVALDHKPSHCEMASVLISDLYGRIFSAKDIATAFEHLLEKLPDLVLDTPDAAVLLSNFIARCVADDCLPPKFVQAQADLNSNARQAIHRAETLLSMKQGLVRLDNIWGVGGGIRPVKSLIRQIQLLIKEYLTSDDLGEAMRCVRELEVPHFHHELVYETVLLAVEAINSSVEEQLCRFLAELQRCVIVSPDQMDRGFLRVFEDMSDIVLDVPLAYIMLDRFVERCSSRLRLGDHVLQRMPTRGRKRYVSEGDGGAIKDHALKLRE</sequence>
<dbReference type="FunFam" id="1.25.40.180:FF:000009">
    <property type="entry name" value="programmed cell death protein 4"/>
    <property type="match status" value="1"/>
</dbReference>
<evidence type="ECO:0000313" key="10">
    <source>
        <dbReference type="Proteomes" id="UP000838878"/>
    </source>
</evidence>
<dbReference type="EMBL" id="OV170228">
    <property type="protein sequence ID" value="CAH0730624.1"/>
    <property type="molecule type" value="Genomic_DNA"/>
</dbReference>
<feature type="compositionally biased region" description="Gly residues" evidence="7">
    <location>
        <begin position="83"/>
        <end position="92"/>
    </location>
</feature>
<evidence type="ECO:0000259" key="8">
    <source>
        <dbReference type="PROSITE" id="PS51366"/>
    </source>
</evidence>
<dbReference type="InterPro" id="IPR039778">
    <property type="entry name" value="PDCD4"/>
</dbReference>
<dbReference type="SUPFAM" id="SSF48371">
    <property type="entry name" value="ARM repeat"/>
    <property type="match status" value="2"/>
</dbReference>
<evidence type="ECO:0000256" key="4">
    <source>
        <dbReference type="ARBA" id="ARBA00022490"/>
    </source>
</evidence>
<feature type="compositionally biased region" description="Basic residues" evidence="7">
    <location>
        <begin position="37"/>
        <end position="46"/>
    </location>
</feature>
<dbReference type="OrthoDB" id="414546at2759"/>
<evidence type="ECO:0000256" key="7">
    <source>
        <dbReference type="SAM" id="MobiDB-lite"/>
    </source>
</evidence>
<dbReference type="Pfam" id="PF02847">
    <property type="entry name" value="MA3"/>
    <property type="match status" value="2"/>
</dbReference>
<dbReference type="FunFam" id="1.25.40.180:FF:000008">
    <property type="entry name" value="Programmed cell death protein 4"/>
    <property type="match status" value="1"/>
</dbReference>
<dbReference type="SMART" id="SM00544">
    <property type="entry name" value="MA3"/>
    <property type="match status" value="2"/>
</dbReference>
<feature type="domain" description="MI" evidence="8">
    <location>
        <begin position="297"/>
        <end position="420"/>
    </location>
</feature>
<protein>
    <recommendedName>
        <fullName evidence="3">Programmed cell death protein 4</fullName>
    </recommendedName>
</protein>
<dbReference type="Gene3D" id="1.25.40.180">
    <property type="match status" value="2"/>
</dbReference>
<name>A0A8J9V5L2_9NEOP</name>
<accession>A0A8J9V5L2</accession>
<dbReference type="GO" id="GO:0045892">
    <property type="term" value="P:negative regulation of DNA-templated transcription"/>
    <property type="evidence" value="ECO:0007669"/>
    <property type="project" value="InterPro"/>
</dbReference>
<keyword evidence="4" id="KW-0963">Cytoplasm</keyword>
<feature type="compositionally biased region" description="Basic and acidic residues" evidence="7">
    <location>
        <begin position="17"/>
        <end position="27"/>
    </location>
</feature>
<evidence type="ECO:0000313" key="9">
    <source>
        <dbReference type="EMBL" id="CAH0730624.1"/>
    </source>
</evidence>
<feature type="non-terminal residue" evidence="9">
    <location>
        <position position="444"/>
    </location>
</feature>
<comment type="subcellular location">
    <subcellularLocation>
        <location evidence="1">Cytoplasm</location>
    </subcellularLocation>
</comment>